<name>A0A8B8MKD4_ABRPR</name>
<gene>
    <name evidence="3" type="primary">LOC113873670</name>
</gene>
<dbReference type="GeneID" id="113873670"/>
<reference evidence="2" key="1">
    <citation type="journal article" date="2019" name="Toxins">
        <title>Detection of Abrin-Like and Prepropulchellin-Like Toxin Genes and Transcripts Using Whole Genome Sequencing and Full-Length Transcript Sequencing of Abrus precatorius.</title>
        <authorList>
            <person name="Hovde B.T."/>
            <person name="Daligault H.E."/>
            <person name="Hanschen E.R."/>
            <person name="Kunde Y.A."/>
            <person name="Johnson M.B."/>
            <person name="Starkenburg S.R."/>
            <person name="Johnson S.L."/>
        </authorList>
    </citation>
    <scope>NUCLEOTIDE SEQUENCE [LARGE SCALE GENOMIC DNA]</scope>
</reference>
<evidence type="ECO:0000313" key="2">
    <source>
        <dbReference type="Proteomes" id="UP000694853"/>
    </source>
</evidence>
<dbReference type="KEGG" id="aprc:113873670"/>
<feature type="region of interest" description="Disordered" evidence="1">
    <location>
        <begin position="40"/>
        <end position="95"/>
    </location>
</feature>
<feature type="compositionally biased region" description="Basic and acidic residues" evidence="1">
    <location>
        <begin position="59"/>
        <end position="80"/>
    </location>
</feature>
<dbReference type="Proteomes" id="UP000694853">
    <property type="component" value="Unplaced"/>
</dbReference>
<dbReference type="AlphaFoldDB" id="A0A8B8MKD4"/>
<evidence type="ECO:0000256" key="1">
    <source>
        <dbReference type="SAM" id="MobiDB-lite"/>
    </source>
</evidence>
<dbReference type="RefSeq" id="XP_027367714.1">
    <property type="nucleotide sequence ID" value="XM_027511913.1"/>
</dbReference>
<accession>A0A8B8MKD4</accession>
<organism evidence="2 3">
    <name type="scientific">Abrus precatorius</name>
    <name type="common">Indian licorice</name>
    <name type="synonym">Glycine abrus</name>
    <dbReference type="NCBI Taxonomy" id="3816"/>
    <lineage>
        <taxon>Eukaryota</taxon>
        <taxon>Viridiplantae</taxon>
        <taxon>Streptophyta</taxon>
        <taxon>Embryophyta</taxon>
        <taxon>Tracheophyta</taxon>
        <taxon>Spermatophyta</taxon>
        <taxon>Magnoliopsida</taxon>
        <taxon>eudicotyledons</taxon>
        <taxon>Gunneridae</taxon>
        <taxon>Pentapetalae</taxon>
        <taxon>rosids</taxon>
        <taxon>fabids</taxon>
        <taxon>Fabales</taxon>
        <taxon>Fabaceae</taxon>
        <taxon>Papilionoideae</taxon>
        <taxon>50 kb inversion clade</taxon>
        <taxon>NPAAA clade</taxon>
        <taxon>indigoferoid/millettioid clade</taxon>
        <taxon>Abreae</taxon>
        <taxon>Abrus</taxon>
    </lineage>
</organism>
<keyword evidence="2" id="KW-1185">Reference proteome</keyword>
<feature type="compositionally biased region" description="Basic residues" evidence="1">
    <location>
        <begin position="81"/>
        <end position="95"/>
    </location>
</feature>
<dbReference type="OrthoDB" id="10548774at2759"/>
<feature type="compositionally biased region" description="Basic residues" evidence="1">
    <location>
        <begin position="45"/>
        <end position="54"/>
    </location>
</feature>
<reference evidence="3" key="2">
    <citation type="submission" date="2025-08" db="UniProtKB">
        <authorList>
            <consortium name="RefSeq"/>
        </authorList>
    </citation>
    <scope>IDENTIFICATION</scope>
    <source>
        <tissue evidence="3">Young leaves</tissue>
    </source>
</reference>
<sequence>MSPKYRSLCLIGILGMVLMASTSFANLQDRRLLSMEKASVMDTYHHHHHPHHPPATHNDPAKVENKQPQEEHTKVEDSHYKPPHKPWKKHPPSRN</sequence>
<protein>
    <submittedName>
        <fullName evidence="3">Uncharacterized protein LOC113873670</fullName>
    </submittedName>
</protein>
<proteinExistence type="predicted"/>
<evidence type="ECO:0000313" key="3">
    <source>
        <dbReference type="RefSeq" id="XP_027367714.1"/>
    </source>
</evidence>